<dbReference type="Gene3D" id="3.30.2010.10">
    <property type="entry name" value="Metalloproteases ('zincins'), catalytic domain"/>
    <property type="match status" value="1"/>
</dbReference>
<feature type="transmembrane region" description="Helical" evidence="1">
    <location>
        <begin position="115"/>
        <end position="132"/>
    </location>
</feature>
<dbReference type="RefSeq" id="WP_146524520.1">
    <property type="nucleotide sequence ID" value="NZ_SJPV01000001.1"/>
</dbReference>
<accession>A0A5C6DYD7</accession>
<keyword evidence="1" id="KW-0812">Transmembrane</keyword>
<reference evidence="3 4" key="1">
    <citation type="submission" date="2019-02" db="EMBL/GenBank/DDBJ databases">
        <title>Deep-cultivation of Planctomycetes and their phenomic and genomic characterization uncovers novel biology.</title>
        <authorList>
            <person name="Wiegand S."/>
            <person name="Jogler M."/>
            <person name="Boedeker C."/>
            <person name="Pinto D."/>
            <person name="Vollmers J."/>
            <person name="Rivas-Marin E."/>
            <person name="Kohn T."/>
            <person name="Peeters S.H."/>
            <person name="Heuer A."/>
            <person name="Rast P."/>
            <person name="Oberbeckmann S."/>
            <person name="Bunk B."/>
            <person name="Jeske O."/>
            <person name="Meyerdierks A."/>
            <person name="Storesund J.E."/>
            <person name="Kallscheuer N."/>
            <person name="Luecker S."/>
            <person name="Lage O.M."/>
            <person name="Pohl T."/>
            <person name="Merkel B.J."/>
            <person name="Hornburger P."/>
            <person name="Mueller R.-W."/>
            <person name="Bruemmer F."/>
            <person name="Labrenz M."/>
            <person name="Spormann A.M."/>
            <person name="Op Den Camp H."/>
            <person name="Overmann J."/>
            <person name="Amann R."/>
            <person name="Jetten M.S.M."/>
            <person name="Mascher T."/>
            <person name="Medema M.H."/>
            <person name="Devos D.P."/>
            <person name="Kaster A.-K."/>
            <person name="Ovreas L."/>
            <person name="Rohde M."/>
            <person name="Galperin M.Y."/>
            <person name="Jogler C."/>
        </authorList>
    </citation>
    <scope>NUCLEOTIDE SEQUENCE [LARGE SCALE GENOMIC DNA]</scope>
    <source>
        <strain evidence="3 4">Poly41</strain>
    </source>
</reference>
<evidence type="ECO:0000256" key="1">
    <source>
        <dbReference type="SAM" id="Phobius"/>
    </source>
</evidence>
<dbReference type="PANTHER" id="PTHR34978:SF3">
    <property type="entry name" value="SLR0241 PROTEIN"/>
    <property type="match status" value="1"/>
</dbReference>
<organism evidence="3 4">
    <name type="scientific">Novipirellula artificiosorum</name>
    <dbReference type="NCBI Taxonomy" id="2528016"/>
    <lineage>
        <taxon>Bacteria</taxon>
        <taxon>Pseudomonadati</taxon>
        <taxon>Planctomycetota</taxon>
        <taxon>Planctomycetia</taxon>
        <taxon>Pirellulales</taxon>
        <taxon>Pirellulaceae</taxon>
        <taxon>Novipirellula</taxon>
    </lineage>
</organism>
<dbReference type="PANTHER" id="PTHR34978">
    <property type="entry name" value="POSSIBLE SENSOR-TRANSDUCER PROTEIN BLAR"/>
    <property type="match status" value="1"/>
</dbReference>
<comment type="caution">
    <text evidence="3">The sequence shown here is derived from an EMBL/GenBank/DDBJ whole genome shotgun (WGS) entry which is preliminary data.</text>
</comment>
<dbReference type="CDD" id="cd07341">
    <property type="entry name" value="M56_BlaR1_MecR1_like"/>
    <property type="match status" value="1"/>
</dbReference>
<gene>
    <name evidence="3" type="primary">blaR1_1</name>
    <name evidence="3" type="ORF">Poly41_07500</name>
</gene>
<dbReference type="InterPro" id="IPR008756">
    <property type="entry name" value="Peptidase_M56"/>
</dbReference>
<protein>
    <submittedName>
        <fullName evidence="3">Regulatory protein BlaR1</fullName>
    </submittedName>
</protein>
<evidence type="ECO:0000259" key="2">
    <source>
        <dbReference type="Pfam" id="PF05569"/>
    </source>
</evidence>
<feature type="transmembrane region" description="Helical" evidence="1">
    <location>
        <begin position="221"/>
        <end position="243"/>
    </location>
</feature>
<dbReference type="OrthoDB" id="219918at2"/>
<dbReference type="EMBL" id="SJPV01000001">
    <property type="protein sequence ID" value="TWU42453.1"/>
    <property type="molecule type" value="Genomic_DNA"/>
</dbReference>
<feature type="domain" description="Peptidase M56" evidence="2">
    <location>
        <begin position="15"/>
        <end position="305"/>
    </location>
</feature>
<keyword evidence="4" id="KW-1185">Reference proteome</keyword>
<evidence type="ECO:0000313" key="4">
    <source>
        <dbReference type="Proteomes" id="UP000319143"/>
    </source>
</evidence>
<keyword evidence="1" id="KW-1133">Transmembrane helix</keyword>
<dbReference type="Pfam" id="PF05569">
    <property type="entry name" value="Peptidase_M56"/>
    <property type="match status" value="1"/>
</dbReference>
<feature type="transmembrane region" description="Helical" evidence="1">
    <location>
        <begin position="12"/>
        <end position="33"/>
    </location>
</feature>
<dbReference type="AlphaFoldDB" id="A0A5C6DYD7"/>
<feature type="transmembrane region" description="Helical" evidence="1">
    <location>
        <begin position="45"/>
        <end position="70"/>
    </location>
</feature>
<evidence type="ECO:0000313" key="3">
    <source>
        <dbReference type="EMBL" id="TWU42453.1"/>
    </source>
</evidence>
<sequence>MIEQLSNAWRDWIVAASWQLALFILLVAGLVFLLKRSSPRLRHGLWILVLVKVFLPPSLSLITGIGQWGIPRVASQVNSTSVMTNWHVHHRDAIETAPLTTFNDTRSEPKPSTKWLALWAVGVVVFWSLVIVRCRLLIRQVLSNPCVDEGPLKVALEKAAIQLGVTQTPDLHLTDTITSPLVFGLLRPRMVLPEPLVANATESELNVTLIHELSHLKRRDIWIGFLQVIAQGLFWFHPLVWWANRQLRDTREEACDETVLRDGGVAPTQYGETMLRVLTSAKAKSLAGASFIGVFERGSNLQNRLEQMMNYELTNRNFGWRSKAILLTAALVLLPMAPRVADTVQGQERTVAKTPHQNSAPQCVKSEPKVGQLNVKASLNQISVTFDREMGAGMSWTGEVPLDRTRKPKWANTRTCVLPVKLERGKFYRIGINSTSFKNFRSVDGVPVVPTTLYFVTEGASKEVIAKAQKPEIIKLAPANGADSVDPDTPSLSVTFNMPMSGGMSWTGGGTDFPTLLKGKSATWSEDKRTCTLPVKLIAGHKYRLGLNSPSFHNFQSESGIALEPVVYEFRTK</sequence>
<dbReference type="Proteomes" id="UP000319143">
    <property type="component" value="Unassembled WGS sequence"/>
</dbReference>
<keyword evidence="1" id="KW-0472">Membrane</keyword>
<name>A0A5C6DYD7_9BACT</name>
<proteinExistence type="predicted"/>
<dbReference type="InterPro" id="IPR052173">
    <property type="entry name" value="Beta-lactam_resp_regulator"/>
</dbReference>